<name>A0A4C1XAI0_EUMVA</name>
<evidence type="ECO:0000313" key="2">
    <source>
        <dbReference type="EMBL" id="GBP60786.1"/>
    </source>
</evidence>
<protein>
    <submittedName>
        <fullName evidence="2">Histone-lysine N-methyltransferase SETMAR</fullName>
    </submittedName>
</protein>
<dbReference type="AlphaFoldDB" id="A0A4C1XAI0"/>
<accession>A0A4C1XAI0</accession>
<evidence type="ECO:0000313" key="3">
    <source>
        <dbReference type="Proteomes" id="UP000299102"/>
    </source>
</evidence>
<keyword evidence="2" id="KW-0489">Methyltransferase</keyword>
<reference evidence="2 3" key="1">
    <citation type="journal article" date="2019" name="Commun. Biol.">
        <title>The bagworm genome reveals a unique fibroin gene that provides high tensile strength.</title>
        <authorList>
            <person name="Kono N."/>
            <person name="Nakamura H."/>
            <person name="Ohtoshi R."/>
            <person name="Tomita M."/>
            <person name="Numata K."/>
            <person name="Arakawa K."/>
        </authorList>
    </citation>
    <scope>NUCLEOTIDE SEQUENCE [LARGE SCALE GENOMIC DNA]</scope>
</reference>
<dbReference type="Gene3D" id="3.30.420.10">
    <property type="entry name" value="Ribonuclease H-like superfamily/Ribonuclease H"/>
    <property type="match status" value="1"/>
</dbReference>
<gene>
    <name evidence="2" type="primary">SETMAR</name>
    <name evidence="2" type="ORF">EVAR_41125_1</name>
</gene>
<evidence type="ECO:0000256" key="1">
    <source>
        <dbReference type="SAM" id="MobiDB-lite"/>
    </source>
</evidence>
<feature type="region of interest" description="Disordered" evidence="1">
    <location>
        <begin position="123"/>
        <end position="152"/>
    </location>
</feature>
<organism evidence="2 3">
    <name type="scientific">Eumeta variegata</name>
    <name type="common">Bagworm moth</name>
    <name type="synonym">Eumeta japonica</name>
    <dbReference type="NCBI Taxonomy" id="151549"/>
    <lineage>
        <taxon>Eukaryota</taxon>
        <taxon>Metazoa</taxon>
        <taxon>Ecdysozoa</taxon>
        <taxon>Arthropoda</taxon>
        <taxon>Hexapoda</taxon>
        <taxon>Insecta</taxon>
        <taxon>Pterygota</taxon>
        <taxon>Neoptera</taxon>
        <taxon>Endopterygota</taxon>
        <taxon>Lepidoptera</taxon>
        <taxon>Glossata</taxon>
        <taxon>Ditrysia</taxon>
        <taxon>Tineoidea</taxon>
        <taxon>Psychidae</taxon>
        <taxon>Oiketicinae</taxon>
        <taxon>Eumeta</taxon>
    </lineage>
</organism>
<keyword evidence="2" id="KW-0808">Transferase</keyword>
<dbReference type="GO" id="GO:0008168">
    <property type="term" value="F:methyltransferase activity"/>
    <property type="evidence" value="ECO:0007669"/>
    <property type="project" value="UniProtKB-KW"/>
</dbReference>
<dbReference type="OrthoDB" id="10252139at2759"/>
<dbReference type="EMBL" id="BGZK01000795">
    <property type="protein sequence ID" value="GBP60786.1"/>
    <property type="molecule type" value="Genomic_DNA"/>
</dbReference>
<dbReference type="GO" id="GO:0003676">
    <property type="term" value="F:nucleic acid binding"/>
    <property type="evidence" value="ECO:0007669"/>
    <property type="project" value="InterPro"/>
</dbReference>
<keyword evidence="3" id="KW-1185">Reference proteome</keyword>
<dbReference type="InterPro" id="IPR036397">
    <property type="entry name" value="RNaseH_sf"/>
</dbReference>
<sequence length="342" mass="39286">MNIDVAAACTQWVVVQEPLKEGYLESLKMLSRCVCPQGSRYMSVETIRFLESQKFELLDHPPYSLDLAPNNFYVFPSVKNKLRGQRFSSREEAVDAFKMHVLDIVQSEWKKWHENWFQRMQRREANEQGEPSVGRRPSSPMDPRNQEESLVRYRPLERPRTRVFRYVLILILPTSVFRESVIFIASAPPAHLCAVKLATPRLHHENNYLQIDEFLQENILQSYGLDHIHYFNSPFGHVRTSVSAGAQDAPRAAAWSARECAVGQPAPHRGQGRLRSRLGYVGARPLCNGPSGFCYNYYKTRGPNRAPSSFRHRRALRSGRRRCPCSLIAHSSARRALAGCRF</sequence>
<dbReference type="Proteomes" id="UP000299102">
    <property type="component" value="Unassembled WGS sequence"/>
</dbReference>
<dbReference type="GO" id="GO:0032259">
    <property type="term" value="P:methylation"/>
    <property type="evidence" value="ECO:0007669"/>
    <property type="project" value="UniProtKB-KW"/>
</dbReference>
<comment type="caution">
    <text evidence="2">The sequence shown here is derived from an EMBL/GenBank/DDBJ whole genome shotgun (WGS) entry which is preliminary data.</text>
</comment>
<proteinExistence type="predicted"/>